<name>A0A0A9EEG0_ARUDO</name>
<organism evidence="1">
    <name type="scientific">Arundo donax</name>
    <name type="common">Giant reed</name>
    <name type="synonym">Donax arundinaceus</name>
    <dbReference type="NCBI Taxonomy" id="35708"/>
    <lineage>
        <taxon>Eukaryota</taxon>
        <taxon>Viridiplantae</taxon>
        <taxon>Streptophyta</taxon>
        <taxon>Embryophyta</taxon>
        <taxon>Tracheophyta</taxon>
        <taxon>Spermatophyta</taxon>
        <taxon>Magnoliopsida</taxon>
        <taxon>Liliopsida</taxon>
        <taxon>Poales</taxon>
        <taxon>Poaceae</taxon>
        <taxon>PACMAD clade</taxon>
        <taxon>Arundinoideae</taxon>
        <taxon>Arundineae</taxon>
        <taxon>Arundo</taxon>
    </lineage>
</organism>
<reference evidence="1" key="2">
    <citation type="journal article" date="2015" name="Data Brief">
        <title>Shoot transcriptome of the giant reed, Arundo donax.</title>
        <authorList>
            <person name="Barrero R.A."/>
            <person name="Guerrero F.D."/>
            <person name="Moolhuijzen P."/>
            <person name="Goolsby J.A."/>
            <person name="Tidwell J."/>
            <person name="Bellgard S.E."/>
            <person name="Bellgard M.I."/>
        </authorList>
    </citation>
    <scope>NUCLEOTIDE SEQUENCE</scope>
    <source>
        <tissue evidence="1">Shoot tissue taken approximately 20 cm above the soil surface</tissue>
    </source>
</reference>
<evidence type="ECO:0000313" key="1">
    <source>
        <dbReference type="EMBL" id="JAD99109.1"/>
    </source>
</evidence>
<proteinExistence type="predicted"/>
<reference evidence="1" key="1">
    <citation type="submission" date="2014-09" db="EMBL/GenBank/DDBJ databases">
        <authorList>
            <person name="Magalhaes I.L.F."/>
            <person name="Oliveira U."/>
            <person name="Santos F.R."/>
            <person name="Vidigal T.H.D.A."/>
            <person name="Brescovit A.D."/>
            <person name="Santos A.J."/>
        </authorList>
    </citation>
    <scope>NUCLEOTIDE SEQUENCE</scope>
    <source>
        <tissue evidence="1">Shoot tissue taken approximately 20 cm above the soil surface</tissue>
    </source>
</reference>
<sequence length="27" mass="3112">MLSGESSSRRFLLCQLRKSSWLTALQL</sequence>
<dbReference type="AlphaFoldDB" id="A0A0A9EEG0"/>
<accession>A0A0A9EEG0</accession>
<protein>
    <submittedName>
        <fullName evidence="1">Si946076e12</fullName>
    </submittedName>
</protein>
<dbReference type="EMBL" id="GBRH01198786">
    <property type="protein sequence ID" value="JAD99109.1"/>
    <property type="molecule type" value="Transcribed_RNA"/>
</dbReference>